<gene>
    <name evidence="2" type="ORF">Daus18300_012798</name>
</gene>
<protein>
    <submittedName>
        <fullName evidence="2">Uncharacterized protein</fullName>
    </submittedName>
</protein>
<evidence type="ECO:0000313" key="3">
    <source>
        <dbReference type="Proteomes" id="UP001583177"/>
    </source>
</evidence>
<evidence type="ECO:0000313" key="2">
    <source>
        <dbReference type="EMBL" id="KAL1850720.1"/>
    </source>
</evidence>
<keyword evidence="3" id="KW-1185">Reference proteome</keyword>
<proteinExistence type="predicted"/>
<evidence type="ECO:0000256" key="1">
    <source>
        <dbReference type="SAM" id="Coils"/>
    </source>
</evidence>
<sequence length="260" mass="29880">MSFYLPYNPSVKNMTSEAVVQMIKMAPPAPPVEYQSFANWAQASEYSYEMAQLQANARYLRQLSMKNPVPPTSTPQEDCTDEPPQDFYRVRLAHNRDAIHALRRTRKMRHRHNLKFLATSFRLAHEPTTRARQAKLEKQVKSVVTESENMDETVKIAQQELAAKKKEAMTVEELKAIRAMKADKVKAAAGERLKVVNAKVKVHTVAERQDQILRETKRGLADKWEKKKQLLEATAKRKAEDRAEKRNAAAWAAGKTYRLY</sequence>
<name>A0ABR3W217_9PEZI</name>
<comment type="caution">
    <text evidence="2">The sequence shown here is derived from an EMBL/GenBank/DDBJ whole genome shotgun (WGS) entry which is preliminary data.</text>
</comment>
<dbReference type="EMBL" id="JAWRVE010000182">
    <property type="protein sequence ID" value="KAL1850720.1"/>
    <property type="molecule type" value="Genomic_DNA"/>
</dbReference>
<reference evidence="2 3" key="1">
    <citation type="journal article" date="2024" name="IMA Fungus">
        <title>IMA Genome - F19 : A genome assembly and annotation guide to empower mycologists, including annotated draft genome sequences of Ceratocystis pirilliformis, Diaporthe australafricana, Fusarium ophioides, Paecilomyces lecythidis, and Sporothrix stenoceras.</title>
        <authorList>
            <person name="Aylward J."/>
            <person name="Wilson A.M."/>
            <person name="Visagie C.M."/>
            <person name="Spraker J."/>
            <person name="Barnes I."/>
            <person name="Buitendag C."/>
            <person name="Ceriani C."/>
            <person name="Del Mar Angel L."/>
            <person name="du Plessis D."/>
            <person name="Fuchs T."/>
            <person name="Gasser K."/>
            <person name="Kramer D."/>
            <person name="Li W."/>
            <person name="Munsamy K."/>
            <person name="Piso A."/>
            <person name="Price J.L."/>
            <person name="Sonnekus B."/>
            <person name="Thomas C."/>
            <person name="van der Nest A."/>
            <person name="van Dijk A."/>
            <person name="van Heerden A."/>
            <person name="van Vuuren N."/>
            <person name="Yilmaz N."/>
            <person name="Duong T.A."/>
            <person name="van der Merwe N.A."/>
            <person name="Wingfield M.J."/>
            <person name="Wingfield B.D."/>
        </authorList>
    </citation>
    <scope>NUCLEOTIDE SEQUENCE [LARGE SCALE GENOMIC DNA]</scope>
    <source>
        <strain evidence="2 3">CMW 18300</strain>
    </source>
</reference>
<accession>A0ABR3W217</accession>
<keyword evidence="1" id="KW-0175">Coiled coil</keyword>
<dbReference type="Proteomes" id="UP001583177">
    <property type="component" value="Unassembled WGS sequence"/>
</dbReference>
<organism evidence="2 3">
    <name type="scientific">Diaporthe australafricana</name>
    <dbReference type="NCBI Taxonomy" id="127596"/>
    <lineage>
        <taxon>Eukaryota</taxon>
        <taxon>Fungi</taxon>
        <taxon>Dikarya</taxon>
        <taxon>Ascomycota</taxon>
        <taxon>Pezizomycotina</taxon>
        <taxon>Sordariomycetes</taxon>
        <taxon>Sordariomycetidae</taxon>
        <taxon>Diaporthales</taxon>
        <taxon>Diaporthaceae</taxon>
        <taxon>Diaporthe</taxon>
    </lineage>
</organism>
<feature type="coiled-coil region" evidence="1">
    <location>
        <begin position="147"/>
        <end position="174"/>
    </location>
</feature>